<evidence type="ECO:0000256" key="1">
    <source>
        <dbReference type="SAM" id="MobiDB-lite"/>
    </source>
</evidence>
<feature type="region of interest" description="Disordered" evidence="1">
    <location>
        <begin position="32"/>
        <end position="51"/>
    </location>
</feature>
<gene>
    <name evidence="2" type="ORF">AVDCRST_MAG34-2188</name>
</gene>
<name>A0A6J4MER1_9ACTN</name>
<dbReference type="EMBL" id="CADCUI010000054">
    <property type="protein sequence ID" value="CAA9357319.1"/>
    <property type="molecule type" value="Genomic_DNA"/>
</dbReference>
<organism evidence="2">
    <name type="scientific">uncultured Nocardioidaceae bacterium</name>
    <dbReference type="NCBI Taxonomy" id="253824"/>
    <lineage>
        <taxon>Bacteria</taxon>
        <taxon>Bacillati</taxon>
        <taxon>Actinomycetota</taxon>
        <taxon>Actinomycetes</taxon>
        <taxon>Propionibacteriales</taxon>
        <taxon>Nocardioidaceae</taxon>
        <taxon>environmental samples</taxon>
    </lineage>
</organism>
<sequence length="51" mass="5496">MGMARRILPLGLTETVLYMEDTSFTFLVRGSRQSPGTVGHGTAGRRTAAID</sequence>
<accession>A0A6J4MER1</accession>
<evidence type="ECO:0000313" key="2">
    <source>
        <dbReference type="EMBL" id="CAA9357319.1"/>
    </source>
</evidence>
<reference evidence="2" key="1">
    <citation type="submission" date="2020-02" db="EMBL/GenBank/DDBJ databases">
        <authorList>
            <person name="Meier V. D."/>
        </authorList>
    </citation>
    <scope>NUCLEOTIDE SEQUENCE</scope>
    <source>
        <strain evidence="2">AVDCRST_MAG34</strain>
    </source>
</reference>
<proteinExistence type="predicted"/>
<dbReference type="AlphaFoldDB" id="A0A6J4MER1"/>
<protein>
    <submittedName>
        <fullName evidence="2">Uncharacterized protein</fullName>
    </submittedName>
</protein>